<keyword evidence="3" id="KW-1185">Reference proteome</keyword>
<reference evidence="3" key="1">
    <citation type="submission" date="2017-09" db="EMBL/GenBank/DDBJ databases">
        <title>FDA dAtabase for Regulatory Grade micrObial Sequences (FDA-ARGOS): Supporting development and validation of Infectious Disease Dx tests.</title>
        <authorList>
            <person name="Minogue T."/>
            <person name="Wolcott M."/>
            <person name="Wasieloski L."/>
            <person name="Aguilar W."/>
            <person name="Moore D."/>
            <person name="Tallon L."/>
            <person name="Sadzewicz L."/>
            <person name="Ott S."/>
            <person name="Zhao X."/>
            <person name="Nagaraj S."/>
            <person name="Vavikolanu K."/>
            <person name="Aluvathingal J."/>
            <person name="Nadendla S."/>
            <person name="Sichtig H."/>
        </authorList>
    </citation>
    <scope>NUCLEOTIDE SEQUENCE [LARGE SCALE GENOMIC DNA]</scope>
    <source>
        <strain evidence="3">FDAARGOS_394</strain>
    </source>
</reference>
<gene>
    <name evidence="2" type="ORF">CRM82_15650</name>
</gene>
<accession>A0A2A7UXD0</accession>
<organism evidence="2 3">
    <name type="scientific">Comamonas terrigena</name>
    <dbReference type="NCBI Taxonomy" id="32013"/>
    <lineage>
        <taxon>Bacteria</taxon>
        <taxon>Pseudomonadati</taxon>
        <taxon>Pseudomonadota</taxon>
        <taxon>Betaproteobacteria</taxon>
        <taxon>Burkholderiales</taxon>
        <taxon>Comamonadaceae</taxon>
        <taxon>Comamonas</taxon>
    </lineage>
</organism>
<comment type="caution">
    <text evidence="2">The sequence shown here is derived from an EMBL/GenBank/DDBJ whole genome shotgun (WGS) entry which is preliminary data.</text>
</comment>
<dbReference type="Pfam" id="PF19994">
    <property type="entry name" value="GASH"/>
    <property type="match status" value="1"/>
</dbReference>
<feature type="domain" description="GTPase-associated system helical" evidence="1">
    <location>
        <begin position="7"/>
        <end position="415"/>
    </location>
</feature>
<dbReference type="STRING" id="1219032.GCA_001515545_00494"/>
<sequence length="430" mass="46732">MMGTSLLQEFLSLRLLDIGAEDARLDKLESTCVELALSYATNPQSALPPLLAAWDPNAEADPALLEIATVLQGHWPTFRGAFSGEPLTLYRAVVLESVMRAMELQSSLAVAVSLVAANVLPQLKVGQETPILKILVGRAEALTTVRLEQAWPQQDGAGTNLASMAVPPMNSLKRIDESTWFAQVAAAAGPHTNKGDVALNSPNPHWTNQTGGWSYEFADRMAPILADVHDKAAGNALRVAGSAFKALVDAVAAKLNEFVEAEQARSNQREAASRLLWWRQSLYSETAEKPYRKLPVALVVWHMALDISDLLPEVYPRAVESLLFESVLAVTEAQGDVELTLKELLQVDGATSQLAQLQWLMEQRTSASRTLLVQALANSYAARNSELPKLGMDTELKMPPGDWAIWLLREIKALETLASPGAVKQEAEAA</sequence>
<evidence type="ECO:0000259" key="1">
    <source>
        <dbReference type="Pfam" id="PF19994"/>
    </source>
</evidence>
<dbReference type="AlphaFoldDB" id="A0A2A7UXD0"/>
<name>A0A2A7UXD0_COMTR</name>
<dbReference type="Proteomes" id="UP000220246">
    <property type="component" value="Unassembled WGS sequence"/>
</dbReference>
<dbReference type="InterPro" id="IPR045523">
    <property type="entry name" value="GASH"/>
</dbReference>
<dbReference type="EMBL" id="PDEA01000001">
    <property type="protein sequence ID" value="PEH89846.1"/>
    <property type="molecule type" value="Genomic_DNA"/>
</dbReference>
<protein>
    <recommendedName>
        <fullName evidence="1">GTPase-associated system helical domain-containing protein</fullName>
    </recommendedName>
</protein>
<evidence type="ECO:0000313" key="2">
    <source>
        <dbReference type="EMBL" id="PEH89846.1"/>
    </source>
</evidence>
<proteinExistence type="predicted"/>
<evidence type="ECO:0000313" key="3">
    <source>
        <dbReference type="Proteomes" id="UP000220246"/>
    </source>
</evidence>